<sequence length="843" mass="90331">MAATSFSYAQAAQGTATPSPTGTPPPQETATIPLPSAIDWASAVEMDDDDFSAPAPASAAKETTASQEPAVKEKVTAVYAAEALPSETANKEPTTSTTDAPAAEDAPTYLYYRAPAAERQDWESTVGSEADSTSYPSFRRRSDSRREEDPGRLERPWRRADRGSMSGSIDEENRPGRLVKKFGRGGDKSSKTANAEKVQEEAEPKGELLEAPIPSFNPWTQRKDSTTTKAKLVLASAATTAAAATASNTASAQPAKATTASSETSAAPSDSTADKSVDSAVNGVAKPPARKWGELPPRNGARGARVGDKDGKNGLTANDDIAWPTPETAVQEEKKKAATAAPAAEKVERSDKDSTDESAPAKSRPKEKWVAYDYVPTVSFETQLPQMRGSKPRGGARAVNGTRPAGAAGQAGDKVPAAQTNKSAESRNRRESSNGASRTASLPPTNKRASLDGTQLREPRKVSNPSSGDKAKDPAATSAAAAAQNWRERSDNAPNGRGRGGYRGRGGHHNLGANSGVNTNGPAVNGQSQSPHIPSGFNAHNAGSRPQGPYSPPPRQNSQGQMFMPPSQRGGRGGRNGANNYHRMSLPNNATRIPPLQMHYGGPYDYPMAPMSAMPFQPQPYWDHMVVNMLRSQIEYYFSIENLCKDMYLRARMDSQGFVPMHFIAAFKRVRTMSTDIAMVRAVCESSSELDLVVGEDDLERVRRRDGWEKWLLPMEERDEFARNSGPARLTFKNRPFNMNQQFNAMQLMGYAPNYGSPTDMSMQQQQQQLYVDPQQQQAAASPVVNGSSNGDVSKAASQLSANVPDFAPSVSSPIVNGQHDTEATTNGVHAEEAEAAAEEAQS</sequence>
<name>A0A0A1SPG4_9HYPO</name>
<feature type="region of interest" description="Disordered" evidence="3">
    <location>
        <begin position="756"/>
        <end position="843"/>
    </location>
</feature>
<feature type="compositionally biased region" description="Basic and acidic residues" evidence="3">
    <location>
        <begin position="197"/>
        <end position="208"/>
    </location>
</feature>
<dbReference type="GO" id="GO:0010494">
    <property type="term" value="C:cytoplasmic stress granule"/>
    <property type="evidence" value="ECO:0007669"/>
    <property type="project" value="TreeGrafter"/>
</dbReference>
<organism evidence="5 6">
    <name type="scientific">[Torrubiella] hemipterigena</name>
    <dbReference type="NCBI Taxonomy" id="1531966"/>
    <lineage>
        <taxon>Eukaryota</taxon>
        <taxon>Fungi</taxon>
        <taxon>Dikarya</taxon>
        <taxon>Ascomycota</taxon>
        <taxon>Pezizomycotina</taxon>
        <taxon>Sordariomycetes</taxon>
        <taxon>Hypocreomycetidae</taxon>
        <taxon>Hypocreales</taxon>
        <taxon>Clavicipitaceae</taxon>
        <taxon>Clavicipitaceae incertae sedis</taxon>
        <taxon>'Torrubiella' clade</taxon>
    </lineage>
</organism>
<feature type="compositionally biased region" description="Low complexity" evidence="3">
    <location>
        <begin position="92"/>
        <end position="108"/>
    </location>
</feature>
<feature type="compositionally biased region" description="Acidic residues" evidence="3">
    <location>
        <begin position="834"/>
        <end position="843"/>
    </location>
</feature>
<dbReference type="PANTHER" id="PTHR22792">
    <property type="entry name" value="LUPUS LA PROTEIN-RELATED"/>
    <property type="match status" value="1"/>
</dbReference>
<proteinExistence type="predicted"/>
<dbReference type="Gene3D" id="1.10.10.10">
    <property type="entry name" value="Winged helix-like DNA-binding domain superfamily/Winged helix DNA-binding domain"/>
    <property type="match status" value="1"/>
</dbReference>
<feature type="compositionally biased region" description="Basic and acidic residues" evidence="3">
    <location>
        <begin position="345"/>
        <end position="355"/>
    </location>
</feature>
<dbReference type="SUPFAM" id="SSF46785">
    <property type="entry name" value="Winged helix' DNA-binding domain"/>
    <property type="match status" value="1"/>
</dbReference>
<reference evidence="5 6" key="1">
    <citation type="journal article" date="2015" name="Genome Announc.">
        <title>Draft Genome Sequence and Gene Annotation of the Entomopathogenic Fungus Verticillium hemipterigenum.</title>
        <authorList>
            <person name="Horn F."/>
            <person name="Habel A."/>
            <person name="Scharf D.H."/>
            <person name="Dworschak J."/>
            <person name="Brakhage A.A."/>
            <person name="Guthke R."/>
            <person name="Hertweck C."/>
            <person name="Linde J."/>
        </authorList>
    </citation>
    <scope>NUCLEOTIDE SEQUENCE [LARGE SCALE GENOMIC DNA]</scope>
</reference>
<accession>A0A0A1SPG4</accession>
<dbReference type="Proteomes" id="UP000039046">
    <property type="component" value="Unassembled WGS sequence"/>
</dbReference>
<evidence type="ECO:0000256" key="2">
    <source>
        <dbReference type="PROSITE-ProRule" id="PRU00332"/>
    </source>
</evidence>
<evidence type="ECO:0000256" key="1">
    <source>
        <dbReference type="ARBA" id="ARBA00022884"/>
    </source>
</evidence>
<feature type="compositionally biased region" description="Low complexity" evidence="3">
    <location>
        <begin position="9"/>
        <end position="20"/>
    </location>
</feature>
<dbReference type="PROSITE" id="PS50961">
    <property type="entry name" value="HTH_LA"/>
    <property type="match status" value="1"/>
</dbReference>
<dbReference type="OrthoDB" id="340227at2759"/>
<dbReference type="STRING" id="1531966.A0A0A1SPG4"/>
<dbReference type="CDD" id="cd07323">
    <property type="entry name" value="LAM"/>
    <property type="match status" value="1"/>
</dbReference>
<feature type="compositionally biased region" description="Polar residues" evidence="3">
    <location>
        <begin position="123"/>
        <end position="136"/>
    </location>
</feature>
<dbReference type="PANTHER" id="PTHR22792:SF132">
    <property type="entry name" value="LA-RELATED PROTEIN 1"/>
    <property type="match status" value="1"/>
</dbReference>
<dbReference type="GO" id="GO:0003723">
    <property type="term" value="F:RNA binding"/>
    <property type="evidence" value="ECO:0007669"/>
    <property type="project" value="UniProtKB-UniRule"/>
</dbReference>
<dbReference type="SMART" id="SM00715">
    <property type="entry name" value="LA"/>
    <property type="match status" value="1"/>
</dbReference>
<dbReference type="HOGENOM" id="CLU_005100_1_0_1"/>
<dbReference type="AlphaFoldDB" id="A0A0A1SPG4"/>
<feature type="compositionally biased region" description="Low complexity" evidence="3">
    <location>
        <begin position="764"/>
        <end position="781"/>
    </location>
</feature>
<feature type="compositionally biased region" description="Polar residues" evidence="3">
    <location>
        <begin position="439"/>
        <end position="448"/>
    </location>
</feature>
<keyword evidence="1 2" id="KW-0694">RNA-binding</keyword>
<dbReference type="GO" id="GO:0045727">
    <property type="term" value="P:positive regulation of translation"/>
    <property type="evidence" value="ECO:0007669"/>
    <property type="project" value="TreeGrafter"/>
</dbReference>
<dbReference type="EMBL" id="CDHN01000001">
    <property type="protein sequence ID" value="CEJ82313.1"/>
    <property type="molecule type" value="Genomic_DNA"/>
</dbReference>
<feature type="compositionally biased region" description="Polar residues" evidence="3">
    <location>
        <begin position="512"/>
        <end position="532"/>
    </location>
</feature>
<evidence type="ECO:0000259" key="4">
    <source>
        <dbReference type="PROSITE" id="PS50961"/>
    </source>
</evidence>
<evidence type="ECO:0000313" key="6">
    <source>
        <dbReference type="Proteomes" id="UP000039046"/>
    </source>
</evidence>
<gene>
    <name evidence="5" type="ORF">VHEMI02384</name>
</gene>
<evidence type="ECO:0000256" key="3">
    <source>
        <dbReference type="SAM" id="MobiDB-lite"/>
    </source>
</evidence>
<dbReference type="InterPro" id="IPR045180">
    <property type="entry name" value="La_dom_prot"/>
</dbReference>
<dbReference type="GO" id="GO:0005829">
    <property type="term" value="C:cytosol"/>
    <property type="evidence" value="ECO:0007669"/>
    <property type="project" value="TreeGrafter"/>
</dbReference>
<dbReference type="InterPro" id="IPR036388">
    <property type="entry name" value="WH-like_DNA-bd_sf"/>
</dbReference>
<feature type="compositionally biased region" description="Basic and acidic residues" evidence="3">
    <location>
        <begin position="140"/>
        <end position="162"/>
    </location>
</feature>
<protein>
    <recommendedName>
        <fullName evidence="4">HTH La-type RNA-binding domain-containing protein</fullName>
    </recommendedName>
</protein>
<feature type="compositionally biased region" description="Low complexity" evidence="3">
    <location>
        <begin position="474"/>
        <end position="483"/>
    </location>
</feature>
<feature type="region of interest" description="Disordered" evidence="3">
    <location>
        <begin position="1"/>
        <end position="32"/>
    </location>
</feature>
<keyword evidence="6" id="KW-1185">Reference proteome</keyword>
<feature type="domain" description="HTH La-type RNA-binding" evidence="4">
    <location>
        <begin position="620"/>
        <end position="714"/>
    </location>
</feature>
<dbReference type="InterPro" id="IPR036390">
    <property type="entry name" value="WH_DNA-bd_sf"/>
</dbReference>
<feature type="compositionally biased region" description="Low complexity" evidence="3">
    <location>
        <begin position="227"/>
        <end position="271"/>
    </location>
</feature>
<evidence type="ECO:0000313" key="5">
    <source>
        <dbReference type="EMBL" id="CEJ82313.1"/>
    </source>
</evidence>
<dbReference type="InterPro" id="IPR006630">
    <property type="entry name" value="La_HTH"/>
</dbReference>
<feature type="region of interest" description="Disordered" evidence="3">
    <location>
        <begin position="45"/>
        <end position="592"/>
    </location>
</feature>
<dbReference type="Pfam" id="PF05383">
    <property type="entry name" value="La"/>
    <property type="match status" value="1"/>
</dbReference>
<feature type="compositionally biased region" description="Polar residues" evidence="3">
    <location>
        <begin position="785"/>
        <end position="802"/>
    </location>
</feature>